<dbReference type="AlphaFoldDB" id="A0A8X7C244"/>
<evidence type="ECO:0000313" key="2">
    <source>
        <dbReference type="Proteomes" id="UP000886998"/>
    </source>
</evidence>
<keyword evidence="2" id="KW-1185">Reference proteome</keyword>
<name>A0A8X7C244_9ARAC</name>
<organism evidence="1 2">
    <name type="scientific">Trichonephila inaurata madagascariensis</name>
    <dbReference type="NCBI Taxonomy" id="2747483"/>
    <lineage>
        <taxon>Eukaryota</taxon>
        <taxon>Metazoa</taxon>
        <taxon>Ecdysozoa</taxon>
        <taxon>Arthropoda</taxon>
        <taxon>Chelicerata</taxon>
        <taxon>Arachnida</taxon>
        <taxon>Araneae</taxon>
        <taxon>Araneomorphae</taxon>
        <taxon>Entelegynae</taxon>
        <taxon>Araneoidea</taxon>
        <taxon>Nephilidae</taxon>
        <taxon>Trichonephila</taxon>
        <taxon>Trichonephila inaurata</taxon>
    </lineage>
</organism>
<protein>
    <submittedName>
        <fullName evidence="1">Uncharacterized protein</fullName>
    </submittedName>
</protein>
<dbReference type="EMBL" id="BMAV01008028">
    <property type="protein sequence ID" value="GFY51348.1"/>
    <property type="molecule type" value="Genomic_DNA"/>
</dbReference>
<evidence type="ECO:0000313" key="1">
    <source>
        <dbReference type="EMBL" id="GFY51348.1"/>
    </source>
</evidence>
<accession>A0A8X7C244</accession>
<reference evidence="1" key="1">
    <citation type="submission" date="2020-08" db="EMBL/GenBank/DDBJ databases">
        <title>Multicomponent nature underlies the extraordinary mechanical properties of spider dragline silk.</title>
        <authorList>
            <person name="Kono N."/>
            <person name="Nakamura H."/>
            <person name="Mori M."/>
            <person name="Yoshida Y."/>
            <person name="Ohtoshi R."/>
            <person name="Malay A.D."/>
            <person name="Moran D.A.P."/>
            <person name="Tomita M."/>
            <person name="Numata K."/>
            <person name="Arakawa K."/>
        </authorList>
    </citation>
    <scope>NUCLEOTIDE SEQUENCE</scope>
</reference>
<dbReference type="Proteomes" id="UP000886998">
    <property type="component" value="Unassembled WGS sequence"/>
</dbReference>
<proteinExistence type="predicted"/>
<gene>
    <name evidence="1" type="primary">NCL1_34539</name>
    <name evidence="1" type="ORF">TNIN_106521</name>
</gene>
<comment type="caution">
    <text evidence="1">The sequence shown here is derived from an EMBL/GenBank/DDBJ whole genome shotgun (WGS) entry which is preliminary data.</text>
</comment>
<sequence>MEELVSHYEPEWFHLSGFEAVTFIQNYLRELMDTIPIESYSVYLYFVACICHFCVQAIRIERYEIVRYIFQEAVIILYSRCNCYMDFLNLTVAALDYIFSLQPGMKKVRKMGSSTAPED</sequence>